<feature type="short sequence motif" description="'HIGH' region" evidence="6">
    <location>
        <begin position="123"/>
        <end position="133"/>
    </location>
</feature>
<proteinExistence type="inferred from homology"/>
<evidence type="ECO:0000256" key="3">
    <source>
        <dbReference type="ARBA" id="ARBA00022840"/>
    </source>
</evidence>
<keyword evidence="4 6" id="KW-0648">Protein biosynthesis</keyword>
<comment type="subunit">
    <text evidence="6">Monomer.</text>
</comment>
<comment type="subcellular location">
    <subcellularLocation>
        <location evidence="6">Cytoplasm</location>
    </subcellularLocation>
</comment>
<dbReference type="CDD" id="cd07956">
    <property type="entry name" value="Anticodon_Ia_Arg"/>
    <property type="match status" value="1"/>
</dbReference>
<comment type="similarity">
    <text evidence="6 7">Belongs to the class-I aminoacyl-tRNA synthetase family.</text>
</comment>
<keyword evidence="6" id="KW-0963">Cytoplasm</keyword>
<name>A0ABS6EBC9_9FIRM</name>
<dbReference type="SMART" id="SM00836">
    <property type="entry name" value="DALR_1"/>
    <property type="match status" value="1"/>
</dbReference>
<reference evidence="10 11" key="1">
    <citation type="submission" date="2021-06" db="EMBL/GenBank/DDBJ databases">
        <authorList>
            <person name="Sun Q."/>
            <person name="Li D."/>
        </authorList>
    </citation>
    <scope>NUCLEOTIDE SEQUENCE [LARGE SCALE GENOMIC DNA]</scope>
    <source>
        <strain evidence="10 11">MSJ-40</strain>
    </source>
</reference>
<evidence type="ECO:0000313" key="10">
    <source>
        <dbReference type="EMBL" id="MBU5440237.1"/>
    </source>
</evidence>
<organism evidence="10 11">
    <name type="scientific">Tissierella simiarum</name>
    <dbReference type="NCBI Taxonomy" id="2841534"/>
    <lineage>
        <taxon>Bacteria</taxon>
        <taxon>Bacillati</taxon>
        <taxon>Bacillota</taxon>
        <taxon>Tissierellia</taxon>
        <taxon>Tissierellales</taxon>
        <taxon>Tissierellaceae</taxon>
        <taxon>Tissierella</taxon>
    </lineage>
</organism>
<keyword evidence="11" id="KW-1185">Reference proteome</keyword>
<evidence type="ECO:0000256" key="2">
    <source>
        <dbReference type="ARBA" id="ARBA00022741"/>
    </source>
</evidence>
<comment type="catalytic activity">
    <reaction evidence="6">
        <text>tRNA(Arg) + L-arginine + ATP = L-arginyl-tRNA(Arg) + AMP + diphosphate</text>
        <dbReference type="Rhea" id="RHEA:20301"/>
        <dbReference type="Rhea" id="RHEA-COMP:9658"/>
        <dbReference type="Rhea" id="RHEA-COMP:9673"/>
        <dbReference type="ChEBI" id="CHEBI:30616"/>
        <dbReference type="ChEBI" id="CHEBI:32682"/>
        <dbReference type="ChEBI" id="CHEBI:33019"/>
        <dbReference type="ChEBI" id="CHEBI:78442"/>
        <dbReference type="ChEBI" id="CHEBI:78513"/>
        <dbReference type="ChEBI" id="CHEBI:456215"/>
        <dbReference type="EC" id="6.1.1.19"/>
    </reaction>
</comment>
<dbReference type="HAMAP" id="MF_00123">
    <property type="entry name" value="Arg_tRNA_synth"/>
    <property type="match status" value="1"/>
</dbReference>
<evidence type="ECO:0000256" key="6">
    <source>
        <dbReference type="HAMAP-Rule" id="MF_00123"/>
    </source>
</evidence>
<evidence type="ECO:0000259" key="9">
    <source>
        <dbReference type="SMART" id="SM01016"/>
    </source>
</evidence>
<dbReference type="EC" id="6.1.1.19" evidence="6"/>
<dbReference type="Pfam" id="PF05746">
    <property type="entry name" value="DALR_1"/>
    <property type="match status" value="1"/>
</dbReference>
<evidence type="ECO:0000313" key="11">
    <source>
        <dbReference type="Proteomes" id="UP000749471"/>
    </source>
</evidence>
<feature type="domain" description="Arginyl tRNA synthetase N-terminal" evidence="9">
    <location>
        <begin position="6"/>
        <end position="85"/>
    </location>
</feature>
<dbReference type="PROSITE" id="PS00178">
    <property type="entry name" value="AA_TRNA_LIGASE_I"/>
    <property type="match status" value="1"/>
</dbReference>
<dbReference type="SMART" id="SM01016">
    <property type="entry name" value="Arg_tRNA_synt_N"/>
    <property type="match status" value="1"/>
</dbReference>
<gene>
    <name evidence="6 10" type="primary">argS</name>
    <name evidence="10" type="ORF">KQI42_19775</name>
</gene>
<keyword evidence="5 6" id="KW-0030">Aminoacyl-tRNA synthetase</keyword>
<dbReference type="PANTHER" id="PTHR11956:SF5">
    <property type="entry name" value="ARGININE--TRNA LIGASE, CYTOPLASMIC"/>
    <property type="match status" value="1"/>
</dbReference>
<dbReference type="RefSeq" id="WP_216522284.1">
    <property type="nucleotide sequence ID" value="NZ_JAHLPM010000029.1"/>
</dbReference>
<dbReference type="InterPro" id="IPR008909">
    <property type="entry name" value="DALR_anticod-bd"/>
</dbReference>
<dbReference type="Pfam" id="PF00750">
    <property type="entry name" value="tRNA-synt_1d"/>
    <property type="match status" value="1"/>
</dbReference>
<sequence>MLDFKEIVVKLISKEVETLSEEEIISLIEIPPSYDMGDYAFPCFRLAKAFRKAPNLIAEELASRFGDNVNFEKIENAGPYVNFFINRNKLVETVLKEIKEKSSGYGSSNLGEGKTVIVEYSSPNIAKPFHIGHIRTTVIGNSIFKIYKFLGFNTIAINHLGDYGTQFGMLIAAYKKWGDRKVIEADPINELLKLYVKFNAEADLNESLRDEARYWFKELEDKNEEALELWQWIRDISLKEFNKVYDMLNIKFDSYAGESFYSDKMEKVIKEMELKGILKESKGAFIVDLEPYGMPPALIKKSDGSTLYTTRDIAAAFYRKETYDFYKNIYVVASQQNLHFKQWMKVIELMGYEWANDCIHIPFGMVSLEDGTLSTRKGRVVFLEDVLNTAIKNTLNIIEERNPNLKNKEEVAKQVGIGAVIFQELFNQRIKDYVFSWDRTLSFEGETGPYVQYTHARATSLLEKGEFNLEDDIDYSLLKTEEEVNVARLLYDFPNVIINAMEKNEPYFITRHIIEIAKTFNKFYNTCPIISEEENLKKARLMLSYATKTVIKIGLGLLGMEAPDKM</sequence>
<evidence type="ECO:0000256" key="4">
    <source>
        <dbReference type="ARBA" id="ARBA00022917"/>
    </source>
</evidence>
<evidence type="ECO:0000256" key="7">
    <source>
        <dbReference type="RuleBase" id="RU363038"/>
    </source>
</evidence>
<comment type="caution">
    <text evidence="10">The sequence shown here is derived from an EMBL/GenBank/DDBJ whole genome shotgun (WGS) entry which is preliminary data.</text>
</comment>
<keyword evidence="3 6" id="KW-0067">ATP-binding</keyword>
<dbReference type="InterPro" id="IPR035684">
    <property type="entry name" value="ArgRS_core"/>
</dbReference>
<dbReference type="GO" id="GO:0004814">
    <property type="term" value="F:arginine-tRNA ligase activity"/>
    <property type="evidence" value="ECO:0007669"/>
    <property type="project" value="UniProtKB-EC"/>
</dbReference>
<dbReference type="NCBIfam" id="TIGR00456">
    <property type="entry name" value="argS"/>
    <property type="match status" value="1"/>
</dbReference>
<dbReference type="InterPro" id="IPR001412">
    <property type="entry name" value="aa-tRNA-synth_I_CS"/>
</dbReference>
<evidence type="ECO:0000256" key="1">
    <source>
        <dbReference type="ARBA" id="ARBA00022598"/>
    </source>
</evidence>
<feature type="domain" description="DALR anticodon binding" evidence="8">
    <location>
        <begin position="451"/>
        <end position="566"/>
    </location>
</feature>
<accession>A0ABS6EBC9</accession>
<dbReference type="PANTHER" id="PTHR11956">
    <property type="entry name" value="ARGINYL-TRNA SYNTHETASE"/>
    <property type="match status" value="1"/>
</dbReference>
<dbReference type="Pfam" id="PF03485">
    <property type="entry name" value="Arg_tRNA_synt_N"/>
    <property type="match status" value="1"/>
</dbReference>
<dbReference type="EMBL" id="JAHLPM010000029">
    <property type="protein sequence ID" value="MBU5440237.1"/>
    <property type="molecule type" value="Genomic_DNA"/>
</dbReference>
<dbReference type="CDD" id="cd00671">
    <property type="entry name" value="ArgRS_core"/>
    <property type="match status" value="1"/>
</dbReference>
<evidence type="ECO:0000259" key="8">
    <source>
        <dbReference type="SMART" id="SM00836"/>
    </source>
</evidence>
<dbReference type="InterPro" id="IPR001278">
    <property type="entry name" value="Arg-tRNA-ligase"/>
</dbReference>
<keyword evidence="1 6" id="KW-0436">Ligase</keyword>
<protein>
    <recommendedName>
        <fullName evidence="6">Arginine--tRNA ligase</fullName>
        <ecNumber evidence="6">6.1.1.19</ecNumber>
    </recommendedName>
    <alternativeName>
        <fullName evidence="6">Arginyl-tRNA synthetase</fullName>
        <shortName evidence="6">ArgRS</shortName>
    </alternativeName>
</protein>
<keyword evidence="2 6" id="KW-0547">Nucleotide-binding</keyword>
<dbReference type="Proteomes" id="UP000749471">
    <property type="component" value="Unassembled WGS sequence"/>
</dbReference>
<dbReference type="InterPro" id="IPR005148">
    <property type="entry name" value="Arg-tRNA-synth_N"/>
</dbReference>
<evidence type="ECO:0000256" key="5">
    <source>
        <dbReference type="ARBA" id="ARBA00023146"/>
    </source>
</evidence>